<dbReference type="Pfam" id="PF14350">
    <property type="entry name" value="Beta_protein"/>
    <property type="match status" value="1"/>
</dbReference>
<evidence type="ECO:0000313" key="1">
    <source>
        <dbReference type="EMBL" id="KRG17258.1"/>
    </source>
</evidence>
<dbReference type="RefSeq" id="WP_057625591.1">
    <property type="nucleotide sequence ID" value="NZ_LKHV02000001.1"/>
</dbReference>
<dbReference type="EMBL" id="LKHV02000001">
    <property type="protein sequence ID" value="MCS5707787.1"/>
    <property type="molecule type" value="Genomic_DNA"/>
</dbReference>
<dbReference type="InterPro" id="IPR025683">
    <property type="entry name" value="Protein_beta"/>
</dbReference>
<reference evidence="2" key="3">
    <citation type="submission" date="2021-06" db="EMBL/GenBank/DDBJ databases">
        <title>Genomic Description and Analysis of Intracellular Bacteria, Candidatus Berkiella cookevillensis and Candidatus Berkiella aquae.</title>
        <authorList>
            <person name="Kidane D.T."/>
            <person name="Mehari Y.T."/>
            <person name="Rice F.C."/>
            <person name="Arivett B.A."/>
            <person name="Farone A.L."/>
            <person name="Berk S.G."/>
            <person name="Farone M.B."/>
        </authorList>
    </citation>
    <scope>NUCLEOTIDE SEQUENCE</scope>
    <source>
        <strain evidence="2">CC99</strain>
    </source>
</reference>
<reference evidence="1" key="1">
    <citation type="submission" date="2015-09" db="EMBL/GenBank/DDBJ databases">
        <title>Draft Genome Sequences of Two Novel Amoeba-resistant Intranuclear Bacteria, Candidatus Berkiella cookevillensis and Candidatus Berkiella aquae.</title>
        <authorList>
            <person name="Mehari Y.T."/>
            <person name="Arivett B.A."/>
            <person name="Farone A.L."/>
            <person name="Gunderson J.H."/>
            <person name="Farone M.B."/>
        </authorList>
    </citation>
    <scope>NUCLEOTIDE SEQUENCE [LARGE SCALE GENOMIC DNA]</scope>
    <source>
        <strain evidence="1">CC99</strain>
    </source>
</reference>
<dbReference type="Proteomes" id="UP000051494">
    <property type="component" value="Unassembled WGS sequence"/>
</dbReference>
<evidence type="ECO:0000313" key="3">
    <source>
        <dbReference type="Proteomes" id="UP000051494"/>
    </source>
</evidence>
<accession>A0A0Q9YIA6</accession>
<sequence>MNDFKHYTPILATKQGELNAIKALSKEALKRITPFFDIHRLFIQKEKKQKTLKEHIDKILNNLKKSWPKDQLFFIDCTNFNLEHRLDDGIHPLKYICEQLLMHGMQFVPTIGTDRDLCYIEEMKAFLDNYPKQNLCFRLLKEDFINPAETKEEVNIILSKLGITSKSCHLIIDFGYVAENDIDVLIEDLSQFNLYMPFNNWLTFTIASGSFPADMSGIPVNSIKTIPRVEFSLWKAVLMAYPLIGREPRFGDYSINNPNKIEIDPAKVRGSGKIRQTVEKEWLIFKGHGLHKGEKYQQYRSLSKQIVESPHYKGREYSWGDNHLFKCANNITEGPGNLTTWIAVDTNHHLTLVGEQIANFDETLETD</sequence>
<dbReference type="EMBL" id="LKHV01000022">
    <property type="protein sequence ID" value="KRG17258.1"/>
    <property type="molecule type" value="Genomic_DNA"/>
</dbReference>
<comment type="caution">
    <text evidence="1">The sequence shown here is derived from an EMBL/GenBank/DDBJ whole genome shotgun (WGS) entry which is preliminary data.</text>
</comment>
<organism evidence="1">
    <name type="scientific">Candidatus Berkiella cookevillensis</name>
    <dbReference type="NCBI Taxonomy" id="437022"/>
    <lineage>
        <taxon>Bacteria</taxon>
        <taxon>Pseudomonadati</taxon>
        <taxon>Pseudomonadota</taxon>
        <taxon>Gammaproteobacteria</taxon>
        <taxon>Candidatus Berkiellales</taxon>
        <taxon>Candidatus Berkiellaceae</taxon>
        <taxon>Candidatus Berkiella</taxon>
    </lineage>
</organism>
<keyword evidence="3" id="KW-1185">Reference proteome</keyword>
<dbReference type="STRING" id="437022.CC99x_02509"/>
<reference evidence="2" key="2">
    <citation type="journal article" date="2016" name="Genome Announc.">
        <title>Draft Genome Sequences of Two Novel Amoeba-Resistant Intranuclear Bacteria, 'Candidatus Berkiella cookevillensis' and 'Candidatus Berkiella aquae'.</title>
        <authorList>
            <person name="Mehari Y.T."/>
            <person name="Arivett B.A."/>
            <person name="Farone A.L."/>
            <person name="Gunderson J.H."/>
            <person name="Farone M.B."/>
        </authorList>
    </citation>
    <scope>NUCLEOTIDE SEQUENCE</scope>
    <source>
        <strain evidence="2">CC99</strain>
    </source>
</reference>
<evidence type="ECO:0000313" key="2">
    <source>
        <dbReference type="EMBL" id="MCS5707787.1"/>
    </source>
</evidence>
<dbReference type="AlphaFoldDB" id="A0A0Q9YIA6"/>
<protein>
    <submittedName>
        <fullName evidence="2">Beta family protein</fullName>
    </submittedName>
</protein>
<proteinExistence type="predicted"/>
<gene>
    <name evidence="2" type="ORF">CC99x_002600</name>
    <name evidence="1" type="ORF">CC99x_02509</name>
</gene>
<name>A0A0Q9YIA6_9GAMM</name>
<dbReference type="OrthoDB" id="1492299at2"/>